<reference evidence="7" key="1">
    <citation type="journal article" date="2012" name="Appl. Microbiol. Biotechnol.">
        <title>The complete genome sequence of Pantoea ananatis AJ13355, an organism with great biotechnological potential.</title>
        <authorList>
            <person name="Hara Y."/>
            <person name="Kadotani N."/>
            <person name="Izui H."/>
            <person name="Katashkina J.I."/>
            <person name="Kuvaeva T.M."/>
            <person name="Andreeva I.G."/>
            <person name="Golubeva L.I."/>
            <person name="Malko D.B."/>
            <person name="Makeev V.J."/>
            <person name="Mashko S.V."/>
            <person name="Kozlov Y.I."/>
        </authorList>
    </citation>
    <scope>NUCLEOTIDE SEQUENCE [LARGE SCALE GENOMIC DNA]</scope>
    <source>
        <strain evidence="7">AJ13355</strain>
    </source>
</reference>
<dbReference type="GO" id="GO:0003700">
    <property type="term" value="F:DNA-binding transcription factor activity"/>
    <property type="evidence" value="ECO:0007669"/>
    <property type="project" value="InterPro"/>
</dbReference>
<name>A0A0H3KUZ1_PANAA</name>
<gene>
    <name evidence="6" type="primary">nhaR</name>
    <name evidence="6" type="ordered locus">PAJ_0909</name>
</gene>
<evidence type="ECO:0000256" key="1">
    <source>
        <dbReference type="ARBA" id="ARBA00009437"/>
    </source>
</evidence>
<dbReference type="PATRIC" id="fig|932677.3.peg.1039"/>
<keyword evidence="4" id="KW-0804">Transcription</keyword>
<dbReference type="eggNOG" id="COG0583">
    <property type="taxonomic scope" value="Bacteria"/>
</dbReference>
<dbReference type="Gene3D" id="3.40.190.10">
    <property type="entry name" value="Periplasmic binding protein-like II"/>
    <property type="match status" value="2"/>
</dbReference>
<dbReference type="InterPro" id="IPR005119">
    <property type="entry name" value="LysR_subst-bd"/>
</dbReference>
<organism evidence="6 7">
    <name type="scientific">Pantoea ananatis (strain AJ13355)</name>
    <dbReference type="NCBI Taxonomy" id="932677"/>
    <lineage>
        <taxon>Bacteria</taxon>
        <taxon>Pseudomonadati</taxon>
        <taxon>Pseudomonadota</taxon>
        <taxon>Gammaproteobacteria</taxon>
        <taxon>Enterobacterales</taxon>
        <taxon>Erwiniaceae</taxon>
        <taxon>Pantoea</taxon>
    </lineage>
</organism>
<evidence type="ECO:0000256" key="4">
    <source>
        <dbReference type="ARBA" id="ARBA00023163"/>
    </source>
</evidence>
<accession>A0A0H3KUZ1</accession>
<dbReference type="KEGG" id="paj:PAJ_0909"/>
<dbReference type="InterPro" id="IPR036388">
    <property type="entry name" value="WH-like_DNA-bd_sf"/>
</dbReference>
<dbReference type="Pfam" id="PF03466">
    <property type="entry name" value="LysR_substrate"/>
    <property type="match status" value="1"/>
</dbReference>
<dbReference type="PANTHER" id="PTHR30126">
    <property type="entry name" value="HTH-TYPE TRANSCRIPTIONAL REGULATOR"/>
    <property type="match status" value="1"/>
</dbReference>
<dbReference type="FunFam" id="1.10.10.10:FF:000001">
    <property type="entry name" value="LysR family transcriptional regulator"/>
    <property type="match status" value="1"/>
</dbReference>
<evidence type="ECO:0000313" key="7">
    <source>
        <dbReference type="Proteomes" id="UP000006690"/>
    </source>
</evidence>
<sequence>MNVTEPMFLDGYYSVKYIYLNKLIPKTEQMNLNQLNFHHLFYFWRVARLGHLTRAAEELATSQSAVSVQIRQLEDRLGESLLIRKGRRLILTDTGQLVMAYADNIFGLSQEMLGRLKGRSAGVTRLRVGSVATLSRNYQENWIRPALADPGVVLTLESGLLEGLLVRLMQHQLDVVLANETVPVDTDRPLHFVFLGSQSISLVGPASKWASRSLRIPEDLDGVEIALPGPRHALRAQFDALCSTAGVRPRVRAEVDDMAMLRLIARDSGWLTVLPEVVVQDELRSGLLVTVGQSADLQERFYAITTPQRHRIDVLEQLLTGQKRPAHD</sequence>
<dbReference type="GO" id="GO:0000976">
    <property type="term" value="F:transcription cis-regulatory region binding"/>
    <property type="evidence" value="ECO:0007669"/>
    <property type="project" value="TreeGrafter"/>
</dbReference>
<comment type="similarity">
    <text evidence="1">Belongs to the LysR transcriptional regulatory family.</text>
</comment>
<dbReference type="InterPro" id="IPR036390">
    <property type="entry name" value="WH_DNA-bd_sf"/>
</dbReference>
<dbReference type="PRINTS" id="PR00039">
    <property type="entry name" value="HTHLYSR"/>
</dbReference>
<dbReference type="EMBL" id="AP012032">
    <property type="protein sequence ID" value="BAK10989.1"/>
    <property type="molecule type" value="Genomic_DNA"/>
</dbReference>
<dbReference type="RefSeq" id="WP_013025453.1">
    <property type="nucleotide sequence ID" value="NC_017531.2"/>
</dbReference>
<dbReference type="SUPFAM" id="SSF46785">
    <property type="entry name" value="Winged helix' DNA-binding domain"/>
    <property type="match status" value="1"/>
</dbReference>
<evidence type="ECO:0000256" key="3">
    <source>
        <dbReference type="ARBA" id="ARBA00023125"/>
    </source>
</evidence>
<evidence type="ECO:0000313" key="6">
    <source>
        <dbReference type="EMBL" id="BAK10989.1"/>
    </source>
</evidence>
<dbReference type="Pfam" id="PF00126">
    <property type="entry name" value="HTH_1"/>
    <property type="match status" value="1"/>
</dbReference>
<evidence type="ECO:0000259" key="5">
    <source>
        <dbReference type="PROSITE" id="PS50931"/>
    </source>
</evidence>
<evidence type="ECO:0000256" key="2">
    <source>
        <dbReference type="ARBA" id="ARBA00023015"/>
    </source>
</evidence>
<dbReference type="Proteomes" id="UP000006690">
    <property type="component" value="Chromosome"/>
</dbReference>
<dbReference type="AlphaFoldDB" id="A0A0H3KUZ1"/>
<dbReference type="PANTHER" id="PTHR30126:SF98">
    <property type="entry name" value="HTH-TYPE TRANSCRIPTIONAL ACTIVATOR BAUR"/>
    <property type="match status" value="1"/>
</dbReference>
<dbReference type="InterPro" id="IPR000847">
    <property type="entry name" value="LysR_HTH_N"/>
</dbReference>
<protein>
    <submittedName>
        <fullName evidence="6">Transcriptional activator protein NhaR</fullName>
    </submittedName>
</protein>
<feature type="domain" description="HTH lysR-type" evidence="5">
    <location>
        <begin position="35"/>
        <end position="92"/>
    </location>
</feature>
<keyword evidence="3" id="KW-0238">DNA-binding</keyword>
<keyword evidence="2" id="KW-0805">Transcription regulation</keyword>
<dbReference type="HOGENOM" id="CLU_039613_6_1_6"/>
<dbReference type="PROSITE" id="PS50931">
    <property type="entry name" value="HTH_LYSR"/>
    <property type="match status" value="1"/>
</dbReference>
<dbReference type="SUPFAM" id="SSF53850">
    <property type="entry name" value="Periplasmic binding protein-like II"/>
    <property type="match status" value="1"/>
</dbReference>
<dbReference type="Gene3D" id="1.10.10.10">
    <property type="entry name" value="Winged helix-like DNA-binding domain superfamily/Winged helix DNA-binding domain"/>
    <property type="match status" value="1"/>
</dbReference>
<proteinExistence type="inferred from homology"/>